<evidence type="ECO:0000259" key="2">
    <source>
        <dbReference type="Pfam" id="PF00004"/>
    </source>
</evidence>
<dbReference type="Gene3D" id="3.40.50.300">
    <property type="entry name" value="P-loop containing nucleotide triphosphate hydrolases"/>
    <property type="match status" value="1"/>
</dbReference>
<feature type="domain" description="NACHT N-terminal Helical" evidence="3">
    <location>
        <begin position="4"/>
        <end position="223"/>
    </location>
</feature>
<dbReference type="Pfam" id="PF00004">
    <property type="entry name" value="AAA"/>
    <property type="match status" value="1"/>
</dbReference>
<evidence type="ECO:0000313" key="5">
    <source>
        <dbReference type="Proteomes" id="UP000612282"/>
    </source>
</evidence>
<sequence>MSQGLKYSDAVKLLGGAGAGMKFADNLVGSVLLVGTGGGSEMALSLFDAKGEASRIGYQVAEKVTDLVRGQGRYHRSERLHAAHAVLVVSSFFDVFGDCLDGSGMRSPEFSRDDQLLLVATARAEGSWQSRLLDAPVPGPSPDLTFDRLLRTLTEWFEALSETLIKHLPGLSAWDDADDRARRAVRDVLTEVLPAAARNRYEEVARRLAVDIPEFAIWMTQTESRAASRGMERLEAMLLRATSQRDPGRHRAGLAAVYRHELDEPILGGDAGDLVMPSLGRAYLDPCFRARPGGPGTRPADEGWWSEADVRADFDEFLAVHLTTPQAAKVPLLLLGQPGGGKSSLTRILAARLPAADYLVVRVALREVRAESEVQDQIEQALRGTLGETVAWADLAATADGAMPVILLDGLDELLQATGVHQSGYLEQVAKFQQREARLGRPVAVIVTSRVAVADRARLPAGGIAVRLEPFAPSQVDRWLDIWTTVNAAYWEHTGRRPLTRDVTDRFPDLATQPLLLLMLALYDAGANALQTAEEFDTGRLYERLLHDFAGREVSRVHGDHLPEPDRATLIDEELLRLSVVAFAMFHRLRLWATAAELDADLTGLGLTPSGTSRTAGFQRPFTAGEEMVGRFFFIQRTQARQDDQTLRTYEFLHATFGEYLVARLVVQAVREAHALSRVRSLGIGARDDADLLRSLLGYTPLCARNTVLQFVTSLLPREEPAEEREELADVHEEQADVHEEQADVHEKPAEVRQWLVEQLRVAVTRPTWTPRRYQPIDKRTDHWMATYSFNLLLLTLSCGGRVRASELFRHAKDPAEWLRDSALQWRGAIPGGMWLDALKSLQVTRGWADDGRRDMVLEFVEEVTVGKDDPLWSHRIPPERAQQSGGVVDDFSENFPLISAVTSMTLSGTVSDDILRHHAEPVLDALTWPAMSTLVEHGTGDFASIAHSVLRVLLMDRSDTDELFRAYERVFHAFRECEWLDIEECQSGILRALTFDAHRFKSTDLVRWFRSGHMNLKLSPVLLECLARAQQAAPGTEDHEFRDFVTGFLVRNPAVLTPETCQRLLSVLPLMDGRAMERLLPRLEAGGGALPRRSGMGEGAVRGTGADG</sequence>
<gene>
    <name evidence="4" type="ORF">Aco03nite_056170</name>
</gene>
<comment type="caution">
    <text evidence="4">The sequence shown here is derived from an EMBL/GenBank/DDBJ whole genome shotgun (WGS) entry which is preliminary data.</text>
</comment>
<reference evidence="4 5" key="1">
    <citation type="submission" date="2021-01" db="EMBL/GenBank/DDBJ databases">
        <title>Whole genome shotgun sequence of Actinoplanes couchii NBRC 106145.</title>
        <authorList>
            <person name="Komaki H."/>
            <person name="Tamura T."/>
        </authorList>
    </citation>
    <scope>NUCLEOTIDE SEQUENCE [LARGE SCALE GENOMIC DNA]</scope>
    <source>
        <strain evidence="4 5">NBRC 106145</strain>
    </source>
</reference>
<evidence type="ECO:0000313" key="4">
    <source>
        <dbReference type="EMBL" id="GID57213.1"/>
    </source>
</evidence>
<evidence type="ECO:0000259" key="3">
    <source>
        <dbReference type="Pfam" id="PF22738"/>
    </source>
</evidence>
<feature type="compositionally biased region" description="Gly residues" evidence="1">
    <location>
        <begin position="1097"/>
        <end position="1109"/>
    </location>
</feature>
<dbReference type="EMBL" id="BOMG01000070">
    <property type="protein sequence ID" value="GID57213.1"/>
    <property type="molecule type" value="Genomic_DNA"/>
</dbReference>
<proteinExistence type="predicted"/>
<evidence type="ECO:0000256" key="1">
    <source>
        <dbReference type="SAM" id="MobiDB-lite"/>
    </source>
</evidence>
<dbReference type="Pfam" id="PF22738">
    <property type="entry name" value="NNH7"/>
    <property type="match status" value="1"/>
</dbReference>
<protein>
    <recommendedName>
        <fullName evidence="6">AAA+ ATPase domain-containing protein</fullName>
    </recommendedName>
</protein>
<name>A0ABQ3XFH7_9ACTN</name>
<keyword evidence="5" id="KW-1185">Reference proteome</keyword>
<evidence type="ECO:0008006" key="6">
    <source>
        <dbReference type="Google" id="ProtNLM"/>
    </source>
</evidence>
<dbReference type="Proteomes" id="UP000612282">
    <property type="component" value="Unassembled WGS sequence"/>
</dbReference>
<dbReference type="SUPFAM" id="SSF52540">
    <property type="entry name" value="P-loop containing nucleoside triphosphate hydrolases"/>
    <property type="match status" value="1"/>
</dbReference>
<organism evidence="4 5">
    <name type="scientific">Actinoplanes couchii</name>
    <dbReference type="NCBI Taxonomy" id="403638"/>
    <lineage>
        <taxon>Bacteria</taxon>
        <taxon>Bacillati</taxon>
        <taxon>Actinomycetota</taxon>
        <taxon>Actinomycetes</taxon>
        <taxon>Micromonosporales</taxon>
        <taxon>Micromonosporaceae</taxon>
        <taxon>Actinoplanes</taxon>
    </lineage>
</organism>
<dbReference type="InterPro" id="IPR003959">
    <property type="entry name" value="ATPase_AAA_core"/>
</dbReference>
<accession>A0ABQ3XFH7</accession>
<feature type="domain" description="ATPase AAA-type core" evidence="2">
    <location>
        <begin position="332"/>
        <end position="448"/>
    </location>
</feature>
<dbReference type="RefSeq" id="WP_239145485.1">
    <property type="nucleotide sequence ID" value="NZ_BAAAQE010000092.1"/>
</dbReference>
<dbReference type="InterPro" id="IPR054567">
    <property type="entry name" value="NNH7"/>
</dbReference>
<dbReference type="InterPro" id="IPR027417">
    <property type="entry name" value="P-loop_NTPase"/>
</dbReference>
<feature type="region of interest" description="Disordered" evidence="1">
    <location>
        <begin position="1088"/>
        <end position="1109"/>
    </location>
</feature>